<sequence length="192" mass="21777">MMTWQWIFFAAIIMVANGSGNQVTDQCGKESTPPTNTACHCSIPPVLFPFTNDKYTDKWWSNIKNETQASYNSSFFVDIGPTANNILENGCSVSMSCILFYNRNITLVQTTIIVVTSDNQRHDFPFTGAAELKLNCNHDGQYTHKGVPFDIQVAGCMGIQQMNKKLRMNLFYIFYKNLINTYIICEGFQFIS</sequence>
<protein>
    <recommendedName>
        <fullName evidence="4">ZP domain-containing protein</fullName>
    </recommendedName>
</protein>
<feature type="signal peptide" evidence="1">
    <location>
        <begin position="1"/>
        <end position="18"/>
    </location>
</feature>
<evidence type="ECO:0000313" key="3">
    <source>
        <dbReference type="Proteomes" id="UP000230233"/>
    </source>
</evidence>
<organism evidence="2 3">
    <name type="scientific">Caenorhabditis nigoni</name>
    <dbReference type="NCBI Taxonomy" id="1611254"/>
    <lineage>
        <taxon>Eukaryota</taxon>
        <taxon>Metazoa</taxon>
        <taxon>Ecdysozoa</taxon>
        <taxon>Nematoda</taxon>
        <taxon>Chromadorea</taxon>
        <taxon>Rhabditida</taxon>
        <taxon>Rhabditina</taxon>
        <taxon>Rhabditomorpha</taxon>
        <taxon>Rhabditoidea</taxon>
        <taxon>Rhabditidae</taxon>
        <taxon>Peloderinae</taxon>
        <taxon>Caenorhabditis</taxon>
    </lineage>
</organism>
<evidence type="ECO:0008006" key="4">
    <source>
        <dbReference type="Google" id="ProtNLM"/>
    </source>
</evidence>
<keyword evidence="1" id="KW-0732">Signal</keyword>
<evidence type="ECO:0000256" key="1">
    <source>
        <dbReference type="SAM" id="SignalP"/>
    </source>
</evidence>
<name>A0A2G5T5H0_9PELO</name>
<gene>
    <name evidence="2" type="primary">Cnig_chr_V.g16616</name>
    <name evidence="2" type="ORF">B9Z55_016616</name>
</gene>
<dbReference type="Proteomes" id="UP000230233">
    <property type="component" value="Chromosome V"/>
</dbReference>
<feature type="chain" id="PRO_5013714136" description="ZP domain-containing protein" evidence="1">
    <location>
        <begin position="19"/>
        <end position="192"/>
    </location>
</feature>
<evidence type="ECO:0000313" key="2">
    <source>
        <dbReference type="EMBL" id="PIC22634.1"/>
    </source>
</evidence>
<comment type="caution">
    <text evidence="2">The sequence shown here is derived from an EMBL/GenBank/DDBJ whole genome shotgun (WGS) entry which is preliminary data.</text>
</comment>
<reference evidence="3" key="1">
    <citation type="submission" date="2017-10" db="EMBL/GenBank/DDBJ databases">
        <title>Rapid genome shrinkage in a self-fertile nematode reveals novel sperm competition proteins.</title>
        <authorList>
            <person name="Yin D."/>
            <person name="Schwarz E.M."/>
            <person name="Thomas C.G."/>
            <person name="Felde R.L."/>
            <person name="Korf I.F."/>
            <person name="Cutter A.D."/>
            <person name="Schartner C.M."/>
            <person name="Ralston E.J."/>
            <person name="Meyer B.J."/>
            <person name="Haag E.S."/>
        </authorList>
    </citation>
    <scope>NUCLEOTIDE SEQUENCE [LARGE SCALE GENOMIC DNA]</scope>
    <source>
        <strain evidence="3">JU1422</strain>
    </source>
</reference>
<keyword evidence="3" id="KW-1185">Reference proteome</keyword>
<dbReference type="EMBL" id="PDUG01000005">
    <property type="protein sequence ID" value="PIC22634.1"/>
    <property type="molecule type" value="Genomic_DNA"/>
</dbReference>
<proteinExistence type="predicted"/>
<dbReference type="AlphaFoldDB" id="A0A2G5T5H0"/>
<accession>A0A2G5T5H0</accession>